<reference evidence="3" key="1">
    <citation type="journal article" date="2014" name="Nat. Genet.">
        <title>Genome of the human hookworm Necator americanus.</title>
        <authorList>
            <person name="Tang Y.T."/>
            <person name="Gao X."/>
            <person name="Rosa B.A."/>
            <person name="Abubucker S."/>
            <person name="Hallsworth-Pepin K."/>
            <person name="Martin J."/>
            <person name="Tyagi R."/>
            <person name="Heizer E."/>
            <person name="Zhang X."/>
            <person name="Bhonagiri-Palsikar V."/>
            <person name="Minx P."/>
            <person name="Warren W.C."/>
            <person name="Wang Q."/>
            <person name="Zhan B."/>
            <person name="Hotez P.J."/>
            <person name="Sternberg P.W."/>
            <person name="Dougall A."/>
            <person name="Gaze S.T."/>
            <person name="Mulvenna J."/>
            <person name="Sotillo J."/>
            <person name="Ranganathan S."/>
            <person name="Rabelo E.M."/>
            <person name="Wilson R.K."/>
            <person name="Felgner P.L."/>
            <person name="Bethony J."/>
            <person name="Hawdon J.M."/>
            <person name="Gasser R.B."/>
            <person name="Loukas A."/>
            <person name="Mitreva M."/>
        </authorList>
    </citation>
    <scope>NUCLEOTIDE SEQUENCE [LARGE SCALE GENOMIC DNA]</scope>
</reference>
<organism evidence="2 3">
    <name type="scientific">Necator americanus</name>
    <name type="common">Human hookworm</name>
    <dbReference type="NCBI Taxonomy" id="51031"/>
    <lineage>
        <taxon>Eukaryota</taxon>
        <taxon>Metazoa</taxon>
        <taxon>Ecdysozoa</taxon>
        <taxon>Nematoda</taxon>
        <taxon>Chromadorea</taxon>
        <taxon>Rhabditida</taxon>
        <taxon>Rhabditina</taxon>
        <taxon>Rhabditomorpha</taxon>
        <taxon>Strongyloidea</taxon>
        <taxon>Ancylostomatidae</taxon>
        <taxon>Bunostominae</taxon>
        <taxon>Necator</taxon>
    </lineage>
</organism>
<protein>
    <submittedName>
        <fullName evidence="2">Uncharacterized protein</fullName>
    </submittedName>
</protein>
<dbReference type="CTD" id="25345765"/>
<sequence>MEPGARWNPAKYEIDDFDFQELTGMFSELRTGCGSNFNTYFALLRKFVMLSYTSCELDIQVKKFIPAELTSVHERFVYRIIQICDLPIKTRSLSDILNGSLESSSKDKYILPHISSLNALAILCSLGYGWKAPDRRFGELIASAVHTMLLDRIDAALHVRNVPVVNEIGVRLDFQCPSANREQSGETGCVLTASDFLKSFSNKSHWLAAETTNLFKMRCHSNFYSKLKTFVPEEEWDTALEESTMNAPILEQEPGGSADEKTAPQDPVIVQEDREDVEKHEEPKKKGKGVKRSNSKTCSIAKKKPRKKLPNNVDVNLANEPKNSAS</sequence>
<feature type="region of interest" description="Disordered" evidence="1">
    <location>
        <begin position="250"/>
        <end position="326"/>
    </location>
</feature>
<gene>
    <name evidence="2" type="ORF">NECAME_05733</name>
</gene>
<evidence type="ECO:0000256" key="1">
    <source>
        <dbReference type="SAM" id="MobiDB-lite"/>
    </source>
</evidence>
<keyword evidence="3" id="KW-1185">Reference proteome</keyword>
<dbReference type="Proteomes" id="UP000053676">
    <property type="component" value="Unassembled WGS sequence"/>
</dbReference>
<dbReference type="EMBL" id="KI657457">
    <property type="protein sequence ID" value="ETN87013.1"/>
    <property type="molecule type" value="Genomic_DNA"/>
</dbReference>
<evidence type="ECO:0000313" key="2">
    <source>
        <dbReference type="EMBL" id="ETN87013.1"/>
    </source>
</evidence>
<feature type="compositionally biased region" description="Basic residues" evidence="1">
    <location>
        <begin position="285"/>
        <end position="294"/>
    </location>
</feature>
<dbReference type="OrthoDB" id="5855031at2759"/>
<dbReference type="STRING" id="51031.W2TYT2"/>
<evidence type="ECO:0000313" key="3">
    <source>
        <dbReference type="Proteomes" id="UP000053676"/>
    </source>
</evidence>
<dbReference type="AlphaFoldDB" id="W2TYT2"/>
<proteinExistence type="predicted"/>
<name>W2TYT2_NECAM</name>
<accession>W2TYT2</accession>
<dbReference type="GeneID" id="25345765"/>
<dbReference type="KEGG" id="nai:NECAME_05733"/>